<feature type="chain" id="PRO_5038727702" evidence="1">
    <location>
        <begin position="24"/>
        <end position="405"/>
    </location>
</feature>
<keyword evidence="4" id="KW-1185">Reference proteome</keyword>
<evidence type="ECO:0000313" key="4">
    <source>
        <dbReference type="Proteomes" id="UP000246018"/>
    </source>
</evidence>
<organism evidence="3 4">
    <name type="scientific">Nocardioides gansuensis</name>
    <dbReference type="NCBI Taxonomy" id="2138300"/>
    <lineage>
        <taxon>Bacteria</taxon>
        <taxon>Bacillati</taxon>
        <taxon>Actinomycetota</taxon>
        <taxon>Actinomycetes</taxon>
        <taxon>Propionibacteriales</taxon>
        <taxon>Nocardioidaceae</taxon>
        <taxon>Nocardioides</taxon>
    </lineage>
</organism>
<protein>
    <submittedName>
        <fullName evidence="3">SpoIID/LytB domain-containing protein</fullName>
    </submittedName>
</protein>
<feature type="signal peptide" evidence="1">
    <location>
        <begin position="1"/>
        <end position="23"/>
    </location>
</feature>
<evidence type="ECO:0000256" key="1">
    <source>
        <dbReference type="SAM" id="SignalP"/>
    </source>
</evidence>
<dbReference type="RefSeq" id="WP_116574570.1">
    <property type="nucleotide sequence ID" value="NZ_QDGZ01000016.1"/>
</dbReference>
<dbReference type="PANTHER" id="PTHR30032">
    <property type="entry name" value="N-ACETYLMURAMOYL-L-ALANINE AMIDASE-RELATED"/>
    <property type="match status" value="1"/>
</dbReference>
<dbReference type="PANTHER" id="PTHR30032:SF4">
    <property type="entry name" value="AMIDASE ENHANCER"/>
    <property type="match status" value="1"/>
</dbReference>
<gene>
    <name evidence="3" type="ORF">DDE18_22000</name>
</gene>
<dbReference type="GO" id="GO:0030435">
    <property type="term" value="P:sporulation resulting in formation of a cellular spore"/>
    <property type="evidence" value="ECO:0007669"/>
    <property type="project" value="InterPro"/>
</dbReference>
<dbReference type="InterPro" id="IPR013693">
    <property type="entry name" value="SpoIID/LytB_N"/>
</dbReference>
<dbReference type="GO" id="GO:0030288">
    <property type="term" value="C:outer membrane-bounded periplasmic space"/>
    <property type="evidence" value="ECO:0007669"/>
    <property type="project" value="TreeGrafter"/>
</dbReference>
<keyword evidence="1" id="KW-0732">Signal</keyword>
<name>A0A2T8F4N4_9ACTN</name>
<dbReference type="EMBL" id="QDGZ01000016">
    <property type="protein sequence ID" value="PVG80675.1"/>
    <property type="molecule type" value="Genomic_DNA"/>
</dbReference>
<dbReference type="InterPro" id="IPR013486">
    <property type="entry name" value="SpoIID/LytB"/>
</dbReference>
<accession>A0A2T8F4N4</accession>
<evidence type="ECO:0000313" key="3">
    <source>
        <dbReference type="EMBL" id="PVG80675.1"/>
    </source>
</evidence>
<dbReference type="InterPro" id="IPR051922">
    <property type="entry name" value="Bact_Sporulation_Assoc"/>
</dbReference>
<reference evidence="3 4" key="1">
    <citation type="submission" date="2018-04" db="EMBL/GenBank/DDBJ databases">
        <title>Genome of Nocardioides gansuensis WSJ-1.</title>
        <authorList>
            <person name="Wu S."/>
            <person name="Wang G."/>
        </authorList>
    </citation>
    <scope>NUCLEOTIDE SEQUENCE [LARGE SCALE GENOMIC DNA]</scope>
    <source>
        <strain evidence="3 4">WSJ-1</strain>
    </source>
</reference>
<dbReference type="Pfam" id="PF08486">
    <property type="entry name" value="SpoIID"/>
    <property type="match status" value="1"/>
</dbReference>
<feature type="domain" description="Sporulation stage II protein D amidase enhancer LytB N-terminal" evidence="2">
    <location>
        <begin position="196"/>
        <end position="281"/>
    </location>
</feature>
<dbReference type="NCBIfam" id="TIGR02669">
    <property type="entry name" value="SpoIID_LytB"/>
    <property type="match status" value="1"/>
</dbReference>
<dbReference type="OrthoDB" id="9773852at2"/>
<evidence type="ECO:0000259" key="2">
    <source>
        <dbReference type="Pfam" id="PF08486"/>
    </source>
</evidence>
<proteinExistence type="predicted"/>
<dbReference type="Proteomes" id="UP000246018">
    <property type="component" value="Unassembled WGS sequence"/>
</dbReference>
<sequence>MSRGTTAPVLLAMLLSVVGVAPAAQADRKVESYAVAGPSAITLTGHGYGHGHGLSQYGALGAARSGLTWRQIIEFYYPGTTWSSLGGQVKVLISGDTSSDVQVVNEAGLKVRSLASRRTWTVPAKRTTRWRLVGVSGGRTQVQWKAGGWRTWKTFRGEGELQSRDGILTLVKPGDKASYRGKLRSLSPSPGSAARDTVNVLSLEKYLQGVVPLEMPALWSADAVRAQSVAARTYAAAERSHPSAHHYDLCDTSHCQVYGGYDAEHPSSTQAIKDTAKQGLLWDGRPAFTQFSASNGGWTSAGSQPFLVDRADPYDAVPPENVHHTWTHAVDDVALEKHYPAIGDLTRIDVVTRDGNGEWGGRVGDLQLVGTTGVATLDGDRLRELLGLKSSWFTFTVTPTTARAR</sequence>
<dbReference type="AlphaFoldDB" id="A0A2T8F4N4"/>
<comment type="caution">
    <text evidence="3">The sequence shown here is derived from an EMBL/GenBank/DDBJ whole genome shotgun (WGS) entry which is preliminary data.</text>
</comment>